<accession>A0A9D1NZU9</accession>
<dbReference type="CDD" id="cd00077">
    <property type="entry name" value="HDc"/>
    <property type="match status" value="1"/>
</dbReference>
<dbReference type="InterPro" id="IPR037522">
    <property type="entry name" value="HD_GYP_dom"/>
</dbReference>
<dbReference type="Pfam" id="PF13487">
    <property type="entry name" value="HD_5"/>
    <property type="match status" value="1"/>
</dbReference>
<evidence type="ECO:0000259" key="5">
    <source>
        <dbReference type="PROSITE" id="PS51832"/>
    </source>
</evidence>
<comment type="caution">
    <text evidence="6">The sequence shown here is derived from an EMBL/GenBank/DDBJ whole genome shotgun (WGS) entry which is preliminary data.</text>
</comment>
<dbReference type="CDD" id="cd00156">
    <property type="entry name" value="REC"/>
    <property type="match status" value="1"/>
</dbReference>
<dbReference type="InterPro" id="IPR011006">
    <property type="entry name" value="CheY-like_superfamily"/>
</dbReference>
<feature type="domain" description="Response regulatory" evidence="4">
    <location>
        <begin position="16"/>
        <end position="133"/>
    </location>
</feature>
<dbReference type="Proteomes" id="UP000886889">
    <property type="component" value="Unassembled WGS sequence"/>
</dbReference>
<dbReference type="AlphaFoldDB" id="A0A9D1NZU9"/>
<sequence length="371" mass="41848">MEQLKEEKVFSGGFDTLLIVDDDEINRGILDNLFSAFFPVEEAADGQEGLEKILERPGKYCAVLLDVVMPRMDGLEVLRRLKEEELLERVPVFLITAEASDSVMKEAYRLGVMDVISKPVVPYVVLRRINSVIELFRARKRLGSKVEQQKTELLEKAHQIIELNQGMIEALSTAIEFRSNESGAHVRRIHDITRMLLTHTAMGEGMSEEQIDDIALASFMHDVGKIAIPDAILNKPGKLTREEYEIMKTHTVQGARLLEKISQLKANSAYVYAYDIALHHHERWDGGGYPDGLKGEAISPWAQVVSLADVYDALSCKRVYKAAFSRDKVLEMIRGGECGVFNPRLLDCFFSVEEELAKMYENVEEAALDGR</sequence>
<dbReference type="GO" id="GO:0000160">
    <property type="term" value="P:phosphorelay signal transduction system"/>
    <property type="evidence" value="ECO:0007669"/>
    <property type="project" value="InterPro"/>
</dbReference>
<evidence type="ECO:0000313" key="7">
    <source>
        <dbReference type="Proteomes" id="UP000886889"/>
    </source>
</evidence>
<feature type="domain" description="HD-GYP" evidence="5">
    <location>
        <begin position="160"/>
        <end position="365"/>
    </location>
</feature>
<dbReference type="InterPro" id="IPR052020">
    <property type="entry name" value="Cyclic_di-GMP/3'3'-cGAMP_PDE"/>
</dbReference>
<evidence type="ECO:0000259" key="4">
    <source>
        <dbReference type="PROSITE" id="PS50110"/>
    </source>
</evidence>
<reference evidence="6" key="1">
    <citation type="submission" date="2020-10" db="EMBL/GenBank/DDBJ databases">
        <authorList>
            <person name="Gilroy R."/>
        </authorList>
    </citation>
    <scope>NUCLEOTIDE SEQUENCE</scope>
    <source>
        <strain evidence="6">ChiBcec6-7307</strain>
    </source>
</reference>
<reference evidence="6" key="2">
    <citation type="journal article" date="2021" name="PeerJ">
        <title>Extensive microbial diversity within the chicken gut microbiome revealed by metagenomics and culture.</title>
        <authorList>
            <person name="Gilroy R."/>
            <person name="Ravi A."/>
            <person name="Getino M."/>
            <person name="Pursley I."/>
            <person name="Horton D.L."/>
            <person name="Alikhan N.F."/>
            <person name="Baker D."/>
            <person name="Gharbi K."/>
            <person name="Hall N."/>
            <person name="Watson M."/>
            <person name="Adriaenssens E.M."/>
            <person name="Foster-Nyarko E."/>
            <person name="Jarju S."/>
            <person name="Secka A."/>
            <person name="Antonio M."/>
            <person name="Oren A."/>
            <person name="Chaudhuri R.R."/>
            <person name="La Ragione R."/>
            <person name="Hildebrand F."/>
            <person name="Pallen M.J."/>
        </authorList>
    </citation>
    <scope>NUCLEOTIDE SEQUENCE</scope>
    <source>
        <strain evidence="6">ChiBcec6-7307</strain>
    </source>
</reference>
<dbReference type="SUPFAM" id="SSF109604">
    <property type="entry name" value="HD-domain/PDEase-like"/>
    <property type="match status" value="1"/>
</dbReference>
<evidence type="ECO:0000256" key="1">
    <source>
        <dbReference type="ARBA" id="ARBA00018672"/>
    </source>
</evidence>
<keyword evidence="3" id="KW-0597">Phosphoprotein</keyword>
<dbReference type="SMART" id="SM00471">
    <property type="entry name" value="HDc"/>
    <property type="match status" value="1"/>
</dbReference>
<dbReference type="SUPFAM" id="SSF52172">
    <property type="entry name" value="CheY-like"/>
    <property type="match status" value="1"/>
</dbReference>
<organism evidence="6 7">
    <name type="scientific">Candidatus Merdiplasma excrementigallinarum</name>
    <dbReference type="NCBI Taxonomy" id="2840864"/>
    <lineage>
        <taxon>Bacteria</taxon>
        <taxon>Bacillati</taxon>
        <taxon>Bacillota</taxon>
        <taxon>Clostridia</taxon>
        <taxon>Lachnospirales</taxon>
        <taxon>Lachnospiraceae</taxon>
        <taxon>Lachnospiraceae incertae sedis</taxon>
        <taxon>Candidatus Merdiplasma</taxon>
    </lineage>
</organism>
<feature type="modified residue" description="4-aspartylphosphate" evidence="3">
    <location>
        <position position="66"/>
    </location>
</feature>
<dbReference type="Gene3D" id="1.10.3210.10">
    <property type="entry name" value="Hypothetical protein af1432"/>
    <property type="match status" value="1"/>
</dbReference>
<dbReference type="Gene3D" id="3.40.50.2300">
    <property type="match status" value="1"/>
</dbReference>
<dbReference type="PROSITE" id="PS50110">
    <property type="entry name" value="RESPONSE_REGULATORY"/>
    <property type="match status" value="1"/>
</dbReference>
<proteinExistence type="predicted"/>
<dbReference type="PROSITE" id="PS51832">
    <property type="entry name" value="HD_GYP"/>
    <property type="match status" value="1"/>
</dbReference>
<dbReference type="SMART" id="SM00448">
    <property type="entry name" value="REC"/>
    <property type="match status" value="1"/>
</dbReference>
<comment type="function">
    <text evidence="2">May play the central regulatory role in sporulation. It may be an element of the effector pathway responsible for the activation of sporulation genes in response to nutritional stress. Spo0A may act in concert with spo0H (a sigma factor) to control the expression of some genes that are critical to the sporulation process.</text>
</comment>
<dbReference type="EMBL" id="DVOS01000063">
    <property type="protein sequence ID" value="HIV23834.1"/>
    <property type="molecule type" value="Genomic_DNA"/>
</dbReference>
<gene>
    <name evidence="6" type="ORF">IAC80_07810</name>
</gene>
<protein>
    <recommendedName>
        <fullName evidence="1">Stage 0 sporulation protein A homolog</fullName>
    </recommendedName>
</protein>
<dbReference type="InterPro" id="IPR001789">
    <property type="entry name" value="Sig_transdc_resp-reg_receiver"/>
</dbReference>
<name>A0A9D1NZU9_9FIRM</name>
<evidence type="ECO:0000313" key="6">
    <source>
        <dbReference type="EMBL" id="HIV23834.1"/>
    </source>
</evidence>
<dbReference type="PANTHER" id="PTHR45228:SF4">
    <property type="entry name" value="LIPOPROTEIN"/>
    <property type="match status" value="1"/>
</dbReference>
<dbReference type="Pfam" id="PF00072">
    <property type="entry name" value="Response_reg"/>
    <property type="match status" value="1"/>
</dbReference>
<evidence type="ECO:0000256" key="3">
    <source>
        <dbReference type="PROSITE-ProRule" id="PRU00169"/>
    </source>
</evidence>
<dbReference type="InterPro" id="IPR003607">
    <property type="entry name" value="HD/PDEase_dom"/>
</dbReference>
<dbReference type="PANTHER" id="PTHR45228">
    <property type="entry name" value="CYCLIC DI-GMP PHOSPHODIESTERASE TM_0186-RELATED"/>
    <property type="match status" value="1"/>
</dbReference>
<evidence type="ECO:0000256" key="2">
    <source>
        <dbReference type="ARBA" id="ARBA00024867"/>
    </source>
</evidence>